<gene>
    <name evidence="2" type="ORF">ACFSC0_11945</name>
</gene>
<proteinExistence type="predicted"/>
<organism evidence="2 3">
    <name type="scientific">Phenylobacterium terrae</name>
    <dbReference type="NCBI Taxonomy" id="2665495"/>
    <lineage>
        <taxon>Bacteria</taxon>
        <taxon>Pseudomonadati</taxon>
        <taxon>Pseudomonadota</taxon>
        <taxon>Alphaproteobacteria</taxon>
        <taxon>Caulobacterales</taxon>
        <taxon>Caulobacteraceae</taxon>
        <taxon>Phenylobacterium</taxon>
    </lineage>
</organism>
<evidence type="ECO:0000313" key="2">
    <source>
        <dbReference type="EMBL" id="MFD1784110.1"/>
    </source>
</evidence>
<dbReference type="Proteomes" id="UP001597237">
    <property type="component" value="Unassembled WGS sequence"/>
</dbReference>
<evidence type="ECO:0000256" key="1">
    <source>
        <dbReference type="SAM" id="Phobius"/>
    </source>
</evidence>
<accession>A0ABW4N203</accession>
<keyword evidence="1" id="KW-1133">Transmembrane helix</keyword>
<sequence length="155" mass="16737">MVFTPAWRNFKRMQDLTVLAACLIYTGAVLHAFRTLPSPTSLVAQGTLLWPAPFLILSLLVPLAIPALRRGLTKYVWMSFKAGFGQTASSVLIGIGLLVGAAAFVYSQLAANDAELKFAGVFAAYAAGIGILAAQAMLVRSLERRPDVREVIEER</sequence>
<protein>
    <submittedName>
        <fullName evidence="2">Uncharacterized protein</fullName>
    </submittedName>
</protein>
<evidence type="ECO:0000313" key="3">
    <source>
        <dbReference type="Proteomes" id="UP001597237"/>
    </source>
</evidence>
<keyword evidence="1" id="KW-0812">Transmembrane</keyword>
<feature type="transmembrane region" description="Helical" evidence="1">
    <location>
        <begin position="48"/>
        <end position="68"/>
    </location>
</feature>
<feature type="transmembrane region" description="Helical" evidence="1">
    <location>
        <begin position="88"/>
        <end position="106"/>
    </location>
</feature>
<dbReference type="RefSeq" id="WP_377283936.1">
    <property type="nucleotide sequence ID" value="NZ_JBHRSI010000009.1"/>
</dbReference>
<keyword evidence="1" id="KW-0472">Membrane</keyword>
<feature type="transmembrane region" description="Helical" evidence="1">
    <location>
        <begin position="118"/>
        <end position="139"/>
    </location>
</feature>
<comment type="caution">
    <text evidence="2">The sequence shown here is derived from an EMBL/GenBank/DDBJ whole genome shotgun (WGS) entry which is preliminary data.</text>
</comment>
<name>A0ABW4N203_9CAUL</name>
<reference evidence="3" key="1">
    <citation type="journal article" date="2019" name="Int. J. Syst. Evol. Microbiol.">
        <title>The Global Catalogue of Microorganisms (GCM) 10K type strain sequencing project: providing services to taxonomists for standard genome sequencing and annotation.</title>
        <authorList>
            <consortium name="The Broad Institute Genomics Platform"/>
            <consortium name="The Broad Institute Genome Sequencing Center for Infectious Disease"/>
            <person name="Wu L."/>
            <person name="Ma J."/>
        </authorList>
    </citation>
    <scope>NUCLEOTIDE SEQUENCE [LARGE SCALE GENOMIC DNA]</scope>
    <source>
        <strain evidence="3">DFY28</strain>
    </source>
</reference>
<dbReference type="EMBL" id="JBHUEY010000001">
    <property type="protein sequence ID" value="MFD1784110.1"/>
    <property type="molecule type" value="Genomic_DNA"/>
</dbReference>
<keyword evidence="3" id="KW-1185">Reference proteome</keyword>